<proteinExistence type="predicted"/>
<feature type="compositionally biased region" description="Polar residues" evidence="1">
    <location>
        <begin position="876"/>
        <end position="918"/>
    </location>
</feature>
<organism evidence="3 4">
    <name type="scientific">Sinanodonta woodiana</name>
    <name type="common">Chinese pond mussel</name>
    <name type="synonym">Anodonta woodiana</name>
    <dbReference type="NCBI Taxonomy" id="1069815"/>
    <lineage>
        <taxon>Eukaryota</taxon>
        <taxon>Metazoa</taxon>
        <taxon>Spiralia</taxon>
        <taxon>Lophotrochozoa</taxon>
        <taxon>Mollusca</taxon>
        <taxon>Bivalvia</taxon>
        <taxon>Autobranchia</taxon>
        <taxon>Heteroconchia</taxon>
        <taxon>Palaeoheterodonta</taxon>
        <taxon>Unionida</taxon>
        <taxon>Unionoidea</taxon>
        <taxon>Unionidae</taxon>
        <taxon>Unioninae</taxon>
        <taxon>Sinanodonta</taxon>
    </lineage>
</organism>
<feature type="domain" description="TAF1C beta-propeller" evidence="2">
    <location>
        <begin position="225"/>
        <end position="344"/>
    </location>
</feature>
<sequence length="936" mass="104192">MDREFPNVSFPYSFPLHETKRELFADFGTYGQLDVDQTEDSAVKFVTQRLTNNPVVDLCASHPTLPLSTCPTPAMYPFPDRVNDKSVQIWKAWNDLLPRLRICKSLLPVFKQDFLRDLIQGNPVSEAQWFSDLLEKYEVVSSVRELPSSNSQYTGGALSYLPCTDNGGHGYMISAAGCSFSSIKIQSVQNASDKILKSQELSTLPVPGHIYQTTCNSVHNKDFCAIRLECSCVVYTLSSNEDKSSVELTELGQKMCPSTIMAISLSPYIPAECLITSEDGSCLLWNFSQSTCEEVVSARSPRFQCHDPWHHTHFGAHPRQLVYADSTAVELFDLRKKTGSVDLFCLPSKFLHKRERIRSVVAQSDSSFYHLMATDYSLILLDERFPGYPVLKWQHLLKSPPRYLSRSPYSSTEIHSVFVGSQYPPEVVCLRYQQQRGLPPQAISVPWRASKKSDFIYWPGVANGPDKYLAEERLNLSLAGQAVSTTDSESILFQMDSLGDIFYQVYSKRQSDKEDVTFSAGPGSADLQLSYVAMKTGSDWLKNLIQQKIQDGPNPNKCFRADSSEVFGAVIKEKLVHCFCALCIPPTQNETRQLTSPEEMYCLACTHSVGTTYKIAESTIKDCILDADYDSMKLLESQVSNVAEENHPSATSKLLRKLWDGDPDIQDVLVERDKEIQEIRKELQKQKQLNTPDLGLMEKLLQDVHQYHDDVLVDNEEESSDNDLHGDQLNESSVLHATPNLDNSFEKLMDDNLKLTSPCPFDSDISLINRTPHASKRKRHSSMSSVGSVLSQRSSSSIPGFGATPLKKCLQQNSLGRPADVSVSSPVTGSQAIGMNDTLASSGAGSPFAVSGLQCQQSDGSKTSGKGDQSSDWKQSETVSQTDPESDFFSQSQEHFTIFSSQSQLSAPGQSQTSSNFGDRTMSPLKLKRKSLFDGF</sequence>
<dbReference type="EMBL" id="JBJQND010000009">
    <property type="protein sequence ID" value="KAL3865792.1"/>
    <property type="molecule type" value="Genomic_DNA"/>
</dbReference>
<dbReference type="PANTHER" id="PTHR15319">
    <property type="entry name" value="TATA BOX-BINDING PROTEIN ASSOCIATED FACTOR RNA POLYMERASE I SUBUNIT C"/>
    <property type="match status" value="1"/>
</dbReference>
<evidence type="ECO:0000259" key="2">
    <source>
        <dbReference type="Pfam" id="PF20641"/>
    </source>
</evidence>
<dbReference type="Pfam" id="PF20641">
    <property type="entry name" value="TAF1C_beta-prop"/>
    <property type="match status" value="1"/>
</dbReference>
<dbReference type="PANTHER" id="PTHR15319:SF1">
    <property type="entry name" value="TATA BOX-BINDING PROTEIN-ASSOCIATED FACTOR RNA POLYMERASE I SUBUNIT C"/>
    <property type="match status" value="1"/>
</dbReference>
<feature type="region of interest" description="Disordered" evidence="1">
    <location>
        <begin position="850"/>
        <end position="924"/>
    </location>
</feature>
<feature type="compositionally biased region" description="Low complexity" evidence="1">
    <location>
        <begin position="782"/>
        <end position="797"/>
    </location>
</feature>
<gene>
    <name evidence="3" type="ORF">ACJMK2_043146</name>
</gene>
<feature type="compositionally biased region" description="Polar residues" evidence="1">
    <location>
        <begin position="853"/>
        <end position="868"/>
    </location>
</feature>
<feature type="region of interest" description="Disordered" evidence="1">
    <location>
        <begin position="771"/>
        <end position="798"/>
    </location>
</feature>
<comment type="caution">
    <text evidence="3">The sequence shown here is derived from an EMBL/GenBank/DDBJ whole genome shotgun (WGS) entry which is preliminary data.</text>
</comment>
<dbReference type="InterPro" id="IPR049087">
    <property type="entry name" value="TAF1C_beta-prop"/>
</dbReference>
<keyword evidence="4" id="KW-1185">Reference proteome</keyword>
<protein>
    <recommendedName>
        <fullName evidence="2">TAF1C beta-propeller domain-containing protein</fullName>
    </recommendedName>
</protein>
<name>A0ABD3VZ87_SINWO</name>
<evidence type="ECO:0000256" key="1">
    <source>
        <dbReference type="SAM" id="MobiDB-lite"/>
    </source>
</evidence>
<dbReference type="Proteomes" id="UP001634394">
    <property type="component" value="Unassembled WGS sequence"/>
</dbReference>
<reference evidence="3 4" key="1">
    <citation type="submission" date="2024-11" db="EMBL/GenBank/DDBJ databases">
        <title>Chromosome-level genome assembly of the freshwater bivalve Anodonta woodiana.</title>
        <authorList>
            <person name="Chen X."/>
        </authorList>
    </citation>
    <scope>NUCLEOTIDE SEQUENCE [LARGE SCALE GENOMIC DNA]</scope>
    <source>
        <strain evidence="3">MN2024</strain>
        <tissue evidence="3">Gills</tissue>
    </source>
</reference>
<accession>A0ABD3VZ87</accession>
<dbReference type="AlphaFoldDB" id="A0ABD3VZ87"/>
<evidence type="ECO:0000313" key="4">
    <source>
        <dbReference type="Proteomes" id="UP001634394"/>
    </source>
</evidence>
<dbReference type="SUPFAM" id="SSF117289">
    <property type="entry name" value="Nucleoporin domain"/>
    <property type="match status" value="1"/>
</dbReference>
<evidence type="ECO:0000313" key="3">
    <source>
        <dbReference type="EMBL" id="KAL3865792.1"/>
    </source>
</evidence>
<dbReference type="InterPro" id="IPR038801">
    <property type="entry name" value="TAF1C"/>
</dbReference>